<dbReference type="GO" id="GO:0140585">
    <property type="term" value="F:promoter-enhancer loop anchoring activity"/>
    <property type="evidence" value="ECO:0007669"/>
    <property type="project" value="Ensembl"/>
</dbReference>
<dbReference type="GO" id="GO:0021982">
    <property type="term" value="P:pineal gland development"/>
    <property type="evidence" value="ECO:0007669"/>
    <property type="project" value="Ensembl"/>
</dbReference>
<feature type="compositionally biased region" description="Basic and acidic residues" evidence="8">
    <location>
        <begin position="34"/>
        <end position="48"/>
    </location>
</feature>
<name>A0A8C4QLK3_EPTBU</name>
<dbReference type="Pfam" id="PF12144">
    <property type="entry name" value="Med12-PQL"/>
    <property type="match status" value="1"/>
</dbReference>
<feature type="region of interest" description="Disordered" evidence="8">
    <location>
        <begin position="63"/>
        <end position="96"/>
    </location>
</feature>
<evidence type="ECO:0000259" key="10">
    <source>
        <dbReference type="Pfam" id="PF12145"/>
    </source>
</evidence>
<evidence type="ECO:0000256" key="6">
    <source>
        <dbReference type="ARBA" id="ARBA00023163"/>
    </source>
</evidence>
<dbReference type="GO" id="GO:0007507">
    <property type="term" value="P:heart development"/>
    <property type="evidence" value="ECO:0007669"/>
    <property type="project" value="Ensembl"/>
</dbReference>
<dbReference type="GO" id="GO:0003700">
    <property type="term" value="F:DNA-binding transcription factor activity"/>
    <property type="evidence" value="ECO:0007669"/>
    <property type="project" value="Ensembl"/>
</dbReference>
<sequence>MRASVFSHDAYLCTLISRGELGWAGTGHLPPRSPGHESTEEVQGKEPSMEEYLDLESGAVNLFDDGDPKSEFPHDLMFSPPGDPLASESKPSPASDRTLLVKEEKQSRKEKVSGSSVFPATHELSRHLQYATHFPIVQDESSVHECNQRLIVLYGVGRQRDEARHLTKRITRDILKILNKKSTAETGGEEGQKSKKSRPESIPTLEGIFARFQQLSYFDQHQVTSQVASNVLEQITSFASGTSYHLPLVQHIQFIFDLMEHSLNIHGLIDFVIQLLNELSVVEAELLLKSSNLAGSYTTGLCLCIVAVLRHYHACLLLNPEHTAQVFEGLCGVVKHVANPTDCSSPERCILAYLYDLYVSCSHLKSKFGDLFSGACSKVKQTIYCSVMPSASNPMLDAEFMLDYIESPAALNINYSMLGKVLHDNPPHRYSFVCNTLLNVCRGPQDSDRINELGNLCAELTACCTALSSEWLGVLKALCYSNNHACGFNDLLCSVEVSDLSFHDALATFIAILISRQSFSLEDVIQHVALPSLLAAVCGDPDAEPGARLTCRLLLHLFRTPQANTFTTTPGKSTPAIRSSCDRHLLASAHNSIEVGAIFAVLKAILMLGDVEQGGSSLHCVHGDECSVTSLLAPIRGQDEKAEDEGLGARAGRAGGRVTAIETASLSEYAKFALKTICQQEWVGERCLKGPETLCEDKDLLRDPVLTPKQAQHLLQLICYPHGLPGTQDSENPQRQRIKRILQNLNQWTLRQSWLELQLMIKQCLQSEFNSLMENIARATIEVFQQSAELNGSSNLMVLGLRGSGHRGSGSGGVNRQEDSSSQNPNSAQSKKKPFLSSSERKGVWLVAPLIAKLPSFVQGRVLKAAGEELEKGQHLGSSSKKERDRQKQKSMSLLSQQPFLSLVLTCLKGQDEQREGLLTSLQNQVNQIVNNWQEERYQDDVKARQLMHEALQLRLNLVGGMFDTVQRSSQWTTEWAVLLLQVISTGTVDMQSNNELFTTVLDMISVLINGTLASDLSSLSQGVMEENKRAYMNLVKKLKKELGDKRSESIDKLRQLLPLAKQTVDVITCEPMGSLIDTKGNKIAGFDYIDKKQGLQVSTKQRVSPWDMFEGQKNPAPLSWAWFGAARMERKHMRFEEQHRLLLYHTHIRPKPLSYYLQPLPLPPEEVEPPTAPPGISGADGDRKVADPGPEPSKPPGAEEEKTKTKNPRKRKKPSQKEGRVPPPLPLPQQEYVHTTYGRVPYGSMAPTQLMHHPQPGSYMGYPNMSQPLQPNYYTQSQPLAPVGAPRLDPSRQYTANTKQLLSDMLLRRGTMPQGPTPAPGLPSHAQAQLSNPPVPQQQPQQQQQQQQQHVLQLKLLQQQQQQRIMRQQVMRGFPPGQGALYSQASRQGTTLVQYNSMQQPTQGISQQYAGFSANTSGAQLPISAPHVAPSGLVSPGYSAQPYQPGPAVGAPLVDPARQMHGVQQPSGYVHQQAPAYARAVTGTQRLSHQPMQPVTMMGSMEHVPPGAMHSGIGPGQLTSEMRQRLHQQRLMVWFPRSELCHYFVGFELLSGVLA</sequence>
<dbReference type="Proteomes" id="UP000694388">
    <property type="component" value="Unplaced"/>
</dbReference>
<dbReference type="GO" id="GO:0014032">
    <property type="term" value="P:neural crest cell development"/>
    <property type="evidence" value="ECO:0007669"/>
    <property type="project" value="Ensembl"/>
</dbReference>
<dbReference type="PANTHER" id="PTHR46007:SF3">
    <property type="entry name" value="MEDIATOR OF RNA POLYMERASE II TRANSCRIPTION SUBUNIT 12-LIKE PROTEIN"/>
    <property type="match status" value="1"/>
</dbReference>
<protein>
    <submittedName>
        <fullName evidence="11">Mediator complex subunit 12L</fullName>
    </submittedName>
</protein>
<dbReference type="InterPro" id="IPR051647">
    <property type="entry name" value="Mediator_comp_sub12"/>
</dbReference>
<dbReference type="GO" id="GO:0021954">
    <property type="term" value="P:central nervous system neuron development"/>
    <property type="evidence" value="ECO:0007669"/>
    <property type="project" value="Ensembl"/>
</dbReference>
<proteinExistence type="inferred from homology"/>
<dbReference type="InterPro" id="IPR021989">
    <property type="entry name" value="Mediator_Med12_catenin-bd"/>
</dbReference>
<evidence type="ECO:0000256" key="5">
    <source>
        <dbReference type="ARBA" id="ARBA00023159"/>
    </source>
</evidence>
<dbReference type="GO" id="GO:0030901">
    <property type="term" value="P:midbrain development"/>
    <property type="evidence" value="ECO:0007669"/>
    <property type="project" value="Ensembl"/>
</dbReference>
<dbReference type="GO" id="GO:0002761">
    <property type="term" value="P:regulation of myeloid leukocyte differentiation"/>
    <property type="evidence" value="ECO:0007669"/>
    <property type="project" value="Ensembl"/>
</dbReference>
<keyword evidence="7" id="KW-0539">Nucleus</keyword>
<dbReference type="GO" id="GO:0008013">
    <property type="term" value="F:beta-catenin binding"/>
    <property type="evidence" value="ECO:0007669"/>
    <property type="project" value="InterPro"/>
</dbReference>
<dbReference type="GO" id="GO:0045944">
    <property type="term" value="P:positive regulation of transcription by RNA polymerase II"/>
    <property type="evidence" value="ECO:0007669"/>
    <property type="project" value="TreeGrafter"/>
</dbReference>
<feature type="region of interest" description="Disordered" evidence="8">
    <location>
        <begin position="871"/>
        <end position="893"/>
    </location>
</feature>
<feature type="region of interest" description="Disordered" evidence="8">
    <location>
        <begin position="1310"/>
        <end position="1348"/>
    </location>
</feature>
<feature type="region of interest" description="Disordered" evidence="8">
    <location>
        <begin position="801"/>
        <end position="836"/>
    </location>
</feature>
<evidence type="ECO:0000259" key="9">
    <source>
        <dbReference type="Pfam" id="PF12144"/>
    </source>
</evidence>
<organism evidence="11 12">
    <name type="scientific">Eptatretus burgeri</name>
    <name type="common">Inshore hagfish</name>
    <dbReference type="NCBI Taxonomy" id="7764"/>
    <lineage>
        <taxon>Eukaryota</taxon>
        <taxon>Metazoa</taxon>
        <taxon>Chordata</taxon>
        <taxon>Craniata</taxon>
        <taxon>Vertebrata</taxon>
        <taxon>Cyclostomata</taxon>
        <taxon>Myxini</taxon>
        <taxon>Myxiniformes</taxon>
        <taxon>Myxinidae</taxon>
        <taxon>Eptatretinae</taxon>
        <taxon>Eptatretus</taxon>
    </lineage>
</organism>
<comment type="subcellular location">
    <subcellularLocation>
        <location evidence="1">Nucleus</location>
    </subcellularLocation>
</comment>
<feature type="compositionally biased region" description="Basic and acidic residues" evidence="8">
    <location>
        <begin position="871"/>
        <end position="888"/>
    </location>
</feature>
<reference evidence="11" key="1">
    <citation type="submission" date="2025-08" db="UniProtKB">
        <authorList>
            <consortium name="Ensembl"/>
        </authorList>
    </citation>
    <scope>IDENTIFICATION</scope>
</reference>
<feature type="domain" description="Mediator complex subunit Med12 LCEWAV-domain" evidence="10">
    <location>
        <begin position="2"/>
        <end position="153"/>
    </location>
</feature>
<reference evidence="11" key="2">
    <citation type="submission" date="2025-09" db="UniProtKB">
        <authorList>
            <consortium name="Ensembl"/>
        </authorList>
    </citation>
    <scope>IDENTIFICATION</scope>
</reference>
<dbReference type="GO" id="GO:0043583">
    <property type="term" value="P:ear development"/>
    <property type="evidence" value="ECO:0007669"/>
    <property type="project" value="Ensembl"/>
</dbReference>
<dbReference type="GO" id="GO:0035118">
    <property type="term" value="P:embryonic pectoral fin morphogenesis"/>
    <property type="evidence" value="ECO:0007669"/>
    <property type="project" value="Ensembl"/>
</dbReference>
<keyword evidence="3" id="KW-0678">Repressor</keyword>
<dbReference type="GeneTree" id="ENSGT00440000037505"/>
<dbReference type="GO" id="GO:0021986">
    <property type="term" value="P:habenula development"/>
    <property type="evidence" value="ECO:0007669"/>
    <property type="project" value="Ensembl"/>
</dbReference>
<dbReference type="GO" id="GO:0021654">
    <property type="term" value="P:rhombomere boundary formation"/>
    <property type="evidence" value="ECO:0007669"/>
    <property type="project" value="Ensembl"/>
</dbReference>
<keyword evidence="4" id="KW-0805">Transcription regulation</keyword>
<dbReference type="GO" id="GO:0048703">
    <property type="term" value="P:embryonic viscerocranium morphogenesis"/>
    <property type="evidence" value="ECO:0007669"/>
    <property type="project" value="Ensembl"/>
</dbReference>
<feature type="compositionally biased region" description="Low complexity" evidence="8">
    <location>
        <begin position="1339"/>
        <end position="1348"/>
    </location>
</feature>
<evidence type="ECO:0000256" key="4">
    <source>
        <dbReference type="ARBA" id="ARBA00023015"/>
    </source>
</evidence>
<keyword evidence="12" id="KW-1185">Reference proteome</keyword>
<dbReference type="GO" id="GO:0050935">
    <property type="term" value="P:iridophore differentiation"/>
    <property type="evidence" value="ECO:0007669"/>
    <property type="project" value="Ensembl"/>
</dbReference>
<feature type="compositionally biased region" description="Gly residues" evidence="8">
    <location>
        <begin position="802"/>
        <end position="813"/>
    </location>
</feature>
<dbReference type="OMA" id="IWIASQN"/>
<evidence type="ECO:0000256" key="2">
    <source>
        <dbReference type="ARBA" id="ARBA00010289"/>
    </source>
</evidence>
<evidence type="ECO:0000256" key="3">
    <source>
        <dbReference type="ARBA" id="ARBA00022491"/>
    </source>
</evidence>
<feature type="region of interest" description="Disordered" evidence="8">
    <location>
        <begin position="26"/>
        <end position="48"/>
    </location>
</feature>
<dbReference type="Ensembl" id="ENSEBUT00000017931.1">
    <property type="protein sequence ID" value="ENSEBUP00000017355.1"/>
    <property type="gene ID" value="ENSEBUG00000010837.1"/>
</dbReference>
<dbReference type="GO" id="GO:0048702">
    <property type="term" value="P:embryonic neurocranium morphogenesis"/>
    <property type="evidence" value="ECO:0007669"/>
    <property type="project" value="Ensembl"/>
</dbReference>
<dbReference type="PANTHER" id="PTHR46007">
    <property type="entry name" value="MEDIATOR OF RNA POLYMERASE II TRANSCRIPTION SUBUNIT 12"/>
    <property type="match status" value="1"/>
</dbReference>
<evidence type="ECO:0000313" key="11">
    <source>
        <dbReference type="Ensembl" id="ENSEBUP00000017355.1"/>
    </source>
</evidence>
<evidence type="ECO:0000256" key="8">
    <source>
        <dbReference type="SAM" id="MobiDB-lite"/>
    </source>
</evidence>
<dbReference type="GO" id="GO:0003713">
    <property type="term" value="F:transcription coactivator activity"/>
    <property type="evidence" value="ECO:0007669"/>
    <property type="project" value="TreeGrafter"/>
</dbReference>
<feature type="compositionally biased region" description="Basic and acidic residues" evidence="8">
    <location>
        <begin position="190"/>
        <end position="199"/>
    </location>
</feature>
<accession>A0A8C4QLK3</accession>
<dbReference type="GO" id="GO:0007492">
    <property type="term" value="P:endoderm development"/>
    <property type="evidence" value="ECO:0007669"/>
    <property type="project" value="Ensembl"/>
</dbReference>
<keyword evidence="5" id="KW-0010">Activator</keyword>
<feature type="compositionally biased region" description="Polar residues" evidence="8">
    <location>
        <begin position="820"/>
        <end position="829"/>
    </location>
</feature>
<feature type="compositionally biased region" description="Basic residues" evidence="8">
    <location>
        <begin position="1206"/>
        <end position="1215"/>
    </location>
</feature>
<dbReference type="InterPro" id="IPR021990">
    <property type="entry name" value="Mediator_Med12_LCEWAV"/>
</dbReference>
<feature type="region of interest" description="Disordered" evidence="8">
    <location>
        <begin position="1161"/>
        <end position="1232"/>
    </location>
</feature>
<feature type="domain" description="Mediator complex subunit Med12 catenin-binding" evidence="9">
    <location>
        <begin position="1250"/>
        <end position="1494"/>
    </location>
</feature>
<evidence type="ECO:0000256" key="1">
    <source>
        <dbReference type="ARBA" id="ARBA00004123"/>
    </source>
</evidence>
<feature type="region of interest" description="Disordered" evidence="8">
    <location>
        <begin position="182"/>
        <end position="201"/>
    </location>
</feature>
<keyword evidence="6" id="KW-0804">Transcription</keyword>
<evidence type="ECO:0000313" key="12">
    <source>
        <dbReference type="Proteomes" id="UP000694388"/>
    </source>
</evidence>
<dbReference type="GO" id="GO:0021591">
    <property type="term" value="P:ventricular system development"/>
    <property type="evidence" value="ECO:0007669"/>
    <property type="project" value="Ensembl"/>
</dbReference>
<dbReference type="Pfam" id="PF12145">
    <property type="entry name" value="Med12-LCEWAV"/>
    <property type="match status" value="1"/>
</dbReference>
<evidence type="ECO:0000256" key="7">
    <source>
        <dbReference type="ARBA" id="ARBA00023242"/>
    </source>
</evidence>
<comment type="similarity">
    <text evidence="2">Belongs to the Mediator complex subunit 12 family.</text>
</comment>
<dbReference type="GO" id="GO:0016592">
    <property type="term" value="C:mediator complex"/>
    <property type="evidence" value="ECO:0007669"/>
    <property type="project" value="InterPro"/>
</dbReference>